<evidence type="ECO:0000313" key="3">
    <source>
        <dbReference type="Proteomes" id="UP001597045"/>
    </source>
</evidence>
<keyword evidence="1" id="KW-0812">Transmembrane</keyword>
<protein>
    <submittedName>
        <fullName evidence="2">Low temperature requirement protein A</fullName>
    </submittedName>
</protein>
<keyword evidence="3" id="KW-1185">Reference proteome</keyword>
<accession>A0ABW3MNF5</accession>
<feature type="transmembrane region" description="Helical" evidence="1">
    <location>
        <begin position="12"/>
        <end position="34"/>
    </location>
</feature>
<keyword evidence="1" id="KW-1133">Transmembrane helix</keyword>
<evidence type="ECO:0000256" key="1">
    <source>
        <dbReference type="SAM" id="Phobius"/>
    </source>
</evidence>
<dbReference type="EMBL" id="JBHTIS010003280">
    <property type="protein sequence ID" value="MFD1051035.1"/>
    <property type="molecule type" value="Genomic_DNA"/>
</dbReference>
<comment type="caution">
    <text evidence="2">The sequence shown here is derived from an EMBL/GenBank/DDBJ whole genome shotgun (WGS) entry which is preliminary data.</text>
</comment>
<dbReference type="Proteomes" id="UP001597045">
    <property type="component" value="Unassembled WGS sequence"/>
</dbReference>
<proteinExistence type="predicted"/>
<dbReference type="PANTHER" id="PTHR36840:SF1">
    <property type="entry name" value="BLL5714 PROTEIN"/>
    <property type="match status" value="1"/>
</dbReference>
<name>A0ABW3MNF5_9PSEU</name>
<reference evidence="3" key="1">
    <citation type="journal article" date="2019" name="Int. J. Syst. Evol. Microbiol.">
        <title>The Global Catalogue of Microorganisms (GCM) 10K type strain sequencing project: providing services to taxonomists for standard genome sequencing and annotation.</title>
        <authorList>
            <consortium name="The Broad Institute Genomics Platform"/>
            <consortium name="The Broad Institute Genome Sequencing Center for Infectious Disease"/>
            <person name="Wu L."/>
            <person name="Ma J."/>
        </authorList>
    </citation>
    <scope>NUCLEOTIDE SEQUENCE [LARGE SCALE GENOMIC DNA]</scope>
    <source>
        <strain evidence="3">JCM 31486</strain>
    </source>
</reference>
<gene>
    <name evidence="2" type="ORF">ACFQ1S_38655</name>
</gene>
<dbReference type="InterPro" id="IPR010640">
    <property type="entry name" value="Low_temperature_requirement_A"/>
</dbReference>
<feature type="transmembrane region" description="Helical" evidence="1">
    <location>
        <begin position="78"/>
        <end position="97"/>
    </location>
</feature>
<feature type="non-terminal residue" evidence="2">
    <location>
        <position position="107"/>
    </location>
</feature>
<dbReference type="Pfam" id="PF06772">
    <property type="entry name" value="LtrA"/>
    <property type="match status" value="1"/>
</dbReference>
<feature type="transmembrane region" description="Helical" evidence="1">
    <location>
        <begin position="46"/>
        <end position="66"/>
    </location>
</feature>
<organism evidence="2 3">
    <name type="scientific">Kibdelosporangium lantanae</name>
    <dbReference type="NCBI Taxonomy" id="1497396"/>
    <lineage>
        <taxon>Bacteria</taxon>
        <taxon>Bacillati</taxon>
        <taxon>Actinomycetota</taxon>
        <taxon>Actinomycetes</taxon>
        <taxon>Pseudonocardiales</taxon>
        <taxon>Pseudonocardiaceae</taxon>
        <taxon>Kibdelosporangium</taxon>
    </lineage>
</organism>
<keyword evidence="1" id="KW-0472">Membrane</keyword>
<sequence length="107" mass="11596">MSESSAVDRHASWLELFFDLVVVVAVNQLAHLLHGDAHHGPGGLDIVTFVTLYLAIWLVWTSFTLYSNIMADRVRVRAMFIGMAGIAAMAAAVPHSMDGRANLFAAA</sequence>
<evidence type="ECO:0000313" key="2">
    <source>
        <dbReference type="EMBL" id="MFD1051035.1"/>
    </source>
</evidence>
<dbReference type="PANTHER" id="PTHR36840">
    <property type="entry name" value="BLL5714 PROTEIN"/>
    <property type="match status" value="1"/>
</dbReference>